<dbReference type="OrthoDB" id="2504162at2759"/>
<organism evidence="4 5">
    <name type="scientific">Syncephalastrum racemosum</name>
    <name type="common">Filamentous fungus</name>
    <dbReference type="NCBI Taxonomy" id="13706"/>
    <lineage>
        <taxon>Eukaryota</taxon>
        <taxon>Fungi</taxon>
        <taxon>Fungi incertae sedis</taxon>
        <taxon>Mucoromycota</taxon>
        <taxon>Mucoromycotina</taxon>
        <taxon>Mucoromycetes</taxon>
        <taxon>Mucorales</taxon>
        <taxon>Syncephalastraceae</taxon>
        <taxon>Syncephalastrum</taxon>
    </lineage>
</organism>
<gene>
    <name evidence="4" type="ORF">BCR43DRAFT_430497</name>
</gene>
<keyword evidence="5" id="KW-1185">Reference proteome</keyword>
<evidence type="ECO:0000256" key="2">
    <source>
        <dbReference type="SAM" id="MobiDB-lite"/>
    </source>
</evidence>
<dbReference type="STRING" id="13706.A0A1X2HT53"/>
<keyword evidence="1" id="KW-0175">Coiled coil</keyword>
<feature type="compositionally biased region" description="Polar residues" evidence="2">
    <location>
        <begin position="78"/>
        <end position="92"/>
    </location>
</feature>
<evidence type="ECO:0000313" key="4">
    <source>
        <dbReference type="EMBL" id="ORZ02785.1"/>
    </source>
</evidence>
<evidence type="ECO:0000313" key="5">
    <source>
        <dbReference type="Proteomes" id="UP000242180"/>
    </source>
</evidence>
<feature type="coiled-coil region" evidence="1">
    <location>
        <begin position="119"/>
        <end position="153"/>
    </location>
</feature>
<protein>
    <submittedName>
        <fullName evidence="4">Uncharacterized protein</fullName>
    </submittedName>
</protein>
<feature type="transmembrane region" description="Helical" evidence="3">
    <location>
        <begin position="152"/>
        <end position="168"/>
    </location>
</feature>
<accession>A0A1X2HT53</accession>
<proteinExistence type="predicted"/>
<dbReference type="Proteomes" id="UP000242180">
    <property type="component" value="Unassembled WGS sequence"/>
</dbReference>
<sequence length="169" mass="19593">MPLKRKFLEQSPLLQHIYMAFMAEKLFLTTQTLSAQNGLPSRPPSRSTSSARKKPPVASSPLIDDSSLSKKDSLHRASVSTSQPTDLSNQVDPNMMLHDRMDLLEQELYRMRRKGKKHAETAQINIQDVQLRMLELESRYTRLEMRRRRQQALWVLVASVAVLWALFFR</sequence>
<feature type="region of interest" description="Disordered" evidence="2">
    <location>
        <begin position="35"/>
        <end position="93"/>
    </location>
</feature>
<name>A0A1X2HT53_SYNRA</name>
<dbReference type="AlphaFoldDB" id="A0A1X2HT53"/>
<comment type="caution">
    <text evidence="4">The sequence shown here is derived from an EMBL/GenBank/DDBJ whole genome shotgun (WGS) entry which is preliminary data.</text>
</comment>
<reference evidence="4 5" key="1">
    <citation type="submission" date="2016-07" db="EMBL/GenBank/DDBJ databases">
        <title>Pervasive Adenine N6-methylation of Active Genes in Fungi.</title>
        <authorList>
            <consortium name="DOE Joint Genome Institute"/>
            <person name="Mondo S.J."/>
            <person name="Dannebaum R.O."/>
            <person name="Kuo R.C."/>
            <person name="Labutti K."/>
            <person name="Haridas S."/>
            <person name="Kuo A."/>
            <person name="Salamov A."/>
            <person name="Ahrendt S.R."/>
            <person name="Lipzen A."/>
            <person name="Sullivan W."/>
            <person name="Andreopoulos W.B."/>
            <person name="Clum A."/>
            <person name="Lindquist E."/>
            <person name="Daum C."/>
            <person name="Ramamoorthy G.K."/>
            <person name="Gryganskyi A."/>
            <person name="Culley D."/>
            <person name="Magnuson J.K."/>
            <person name="James T.Y."/>
            <person name="O'Malley M.A."/>
            <person name="Stajich J.E."/>
            <person name="Spatafora J.W."/>
            <person name="Visel A."/>
            <person name="Grigoriev I.V."/>
        </authorList>
    </citation>
    <scope>NUCLEOTIDE SEQUENCE [LARGE SCALE GENOMIC DNA]</scope>
    <source>
        <strain evidence="4 5">NRRL 2496</strain>
    </source>
</reference>
<dbReference type="OMA" id="SERIWIF"/>
<evidence type="ECO:0000256" key="1">
    <source>
        <dbReference type="SAM" id="Coils"/>
    </source>
</evidence>
<evidence type="ECO:0000256" key="3">
    <source>
        <dbReference type="SAM" id="Phobius"/>
    </source>
</evidence>
<dbReference type="InParanoid" id="A0A1X2HT53"/>
<dbReference type="EMBL" id="MCGN01000001">
    <property type="protein sequence ID" value="ORZ02785.1"/>
    <property type="molecule type" value="Genomic_DNA"/>
</dbReference>
<keyword evidence="3" id="KW-0472">Membrane</keyword>
<keyword evidence="3" id="KW-1133">Transmembrane helix</keyword>
<keyword evidence="3" id="KW-0812">Transmembrane</keyword>